<evidence type="ECO:0000313" key="4">
    <source>
        <dbReference type="Proteomes" id="UP000503640"/>
    </source>
</evidence>
<accession>A0A7I9VQN9</accession>
<comment type="caution">
    <text evidence="3">The sequence shown here is derived from an EMBL/GenBank/DDBJ whole genome shotgun (WGS) entry which is preliminary data.</text>
</comment>
<gene>
    <name evidence="3" type="ORF">AMYX_34730</name>
</gene>
<dbReference type="Proteomes" id="UP000503640">
    <property type="component" value="Unassembled WGS sequence"/>
</dbReference>
<feature type="signal peptide" evidence="2">
    <location>
        <begin position="1"/>
        <end position="27"/>
    </location>
</feature>
<dbReference type="EMBL" id="BJTG01000009">
    <property type="protein sequence ID" value="GEJ58732.1"/>
    <property type="molecule type" value="Genomic_DNA"/>
</dbReference>
<feature type="region of interest" description="Disordered" evidence="1">
    <location>
        <begin position="30"/>
        <end position="73"/>
    </location>
</feature>
<dbReference type="RefSeq" id="WP_176067582.1">
    <property type="nucleotide sequence ID" value="NZ_BJTG01000009.1"/>
</dbReference>
<dbReference type="InterPro" id="IPR008160">
    <property type="entry name" value="Collagen"/>
</dbReference>
<keyword evidence="2" id="KW-0732">Signal</keyword>
<feature type="chain" id="PRO_5029635388" description="Collagen triple helix repeat protein" evidence="2">
    <location>
        <begin position="28"/>
        <end position="207"/>
    </location>
</feature>
<dbReference type="Pfam" id="PF01391">
    <property type="entry name" value="Collagen"/>
    <property type="match status" value="1"/>
</dbReference>
<reference evidence="4" key="1">
    <citation type="journal article" date="2020" name="Appl. Environ. Microbiol.">
        <title>Diazotrophic Anaeromyxobacter Isolates from Soils.</title>
        <authorList>
            <person name="Masuda Y."/>
            <person name="Yamanaka H."/>
            <person name="Xu Z.X."/>
            <person name="Shiratori Y."/>
            <person name="Aono T."/>
            <person name="Amachi S."/>
            <person name="Senoo K."/>
            <person name="Itoh H."/>
        </authorList>
    </citation>
    <scope>NUCLEOTIDE SEQUENCE [LARGE SCALE GENOMIC DNA]</scope>
    <source>
        <strain evidence="4">R267</strain>
    </source>
</reference>
<evidence type="ECO:0000256" key="1">
    <source>
        <dbReference type="SAM" id="MobiDB-lite"/>
    </source>
</evidence>
<name>A0A7I9VQN9_9BACT</name>
<sequence length="207" mass="20478">MAFRPTLPQLLAALASAGTLATGYAFLAPAGPPGPEGPRGEAGPAGAPGAQGPAGPQGPEGPRGPAGAPGPSAAFKDAATAEWVMPGAGAGEVTSLLTLRFRAPSDGFAYVSGTGYCNVPPDGGATHYAVYVADRADAAHDGALAGASFVRFPQGATLAQVPFAASRVLPVHAGPNAAYLLFQNFSGLAGYSCQAQLVAFFTATRLP</sequence>
<evidence type="ECO:0008006" key="5">
    <source>
        <dbReference type="Google" id="ProtNLM"/>
    </source>
</evidence>
<dbReference type="AlphaFoldDB" id="A0A7I9VQN9"/>
<protein>
    <recommendedName>
        <fullName evidence="5">Collagen triple helix repeat protein</fullName>
    </recommendedName>
</protein>
<keyword evidence="4" id="KW-1185">Reference proteome</keyword>
<evidence type="ECO:0000313" key="3">
    <source>
        <dbReference type="EMBL" id="GEJ58732.1"/>
    </source>
</evidence>
<organism evidence="3 4">
    <name type="scientific">Anaeromyxobacter diazotrophicus</name>
    <dbReference type="NCBI Taxonomy" id="2590199"/>
    <lineage>
        <taxon>Bacteria</taxon>
        <taxon>Pseudomonadati</taxon>
        <taxon>Myxococcota</taxon>
        <taxon>Myxococcia</taxon>
        <taxon>Myxococcales</taxon>
        <taxon>Cystobacterineae</taxon>
        <taxon>Anaeromyxobacteraceae</taxon>
        <taxon>Anaeromyxobacter</taxon>
    </lineage>
</organism>
<evidence type="ECO:0000256" key="2">
    <source>
        <dbReference type="SAM" id="SignalP"/>
    </source>
</evidence>
<feature type="compositionally biased region" description="Low complexity" evidence="1">
    <location>
        <begin position="41"/>
        <end position="54"/>
    </location>
</feature>
<proteinExistence type="predicted"/>